<name>A0ABD2Q783_9PLAT</name>
<comment type="caution">
    <text evidence="1">The sequence shown here is derived from an EMBL/GenBank/DDBJ whole genome shotgun (WGS) entry which is preliminary data.</text>
</comment>
<sequence length="52" mass="6278">MLLFYRNPMNQRTNVVPMRKKLSSILICHQSRQNRRKKNRTTLKTMEAISPF</sequence>
<protein>
    <submittedName>
        <fullName evidence="1">Uncharacterized protein</fullName>
    </submittedName>
</protein>
<evidence type="ECO:0000313" key="1">
    <source>
        <dbReference type="EMBL" id="KAL3315428.1"/>
    </source>
</evidence>
<gene>
    <name evidence="1" type="ORF">Ciccas_005940</name>
</gene>
<keyword evidence="2" id="KW-1185">Reference proteome</keyword>
<reference evidence="1 2" key="1">
    <citation type="submission" date="2024-11" db="EMBL/GenBank/DDBJ databases">
        <title>Adaptive evolution of stress response genes in parasites aligns with host niche diversity.</title>
        <authorList>
            <person name="Hahn C."/>
            <person name="Resl P."/>
        </authorList>
    </citation>
    <scope>NUCLEOTIDE SEQUENCE [LARGE SCALE GENOMIC DNA]</scope>
    <source>
        <strain evidence="1">EGGRZ-B1_66</strain>
        <tissue evidence="1">Body</tissue>
    </source>
</reference>
<dbReference type="EMBL" id="JBJKFK010000754">
    <property type="protein sequence ID" value="KAL3315428.1"/>
    <property type="molecule type" value="Genomic_DNA"/>
</dbReference>
<proteinExistence type="predicted"/>
<evidence type="ECO:0000313" key="2">
    <source>
        <dbReference type="Proteomes" id="UP001626550"/>
    </source>
</evidence>
<dbReference type="Proteomes" id="UP001626550">
    <property type="component" value="Unassembled WGS sequence"/>
</dbReference>
<organism evidence="1 2">
    <name type="scientific">Cichlidogyrus casuarinus</name>
    <dbReference type="NCBI Taxonomy" id="1844966"/>
    <lineage>
        <taxon>Eukaryota</taxon>
        <taxon>Metazoa</taxon>
        <taxon>Spiralia</taxon>
        <taxon>Lophotrochozoa</taxon>
        <taxon>Platyhelminthes</taxon>
        <taxon>Monogenea</taxon>
        <taxon>Monopisthocotylea</taxon>
        <taxon>Dactylogyridea</taxon>
        <taxon>Ancyrocephalidae</taxon>
        <taxon>Cichlidogyrus</taxon>
    </lineage>
</organism>
<accession>A0ABD2Q783</accession>
<dbReference type="AlphaFoldDB" id="A0ABD2Q783"/>